<dbReference type="EnsemblMetazoa" id="AMEC001773-RA">
    <property type="protein sequence ID" value="AMEC001773-PA"/>
    <property type="gene ID" value="AMEC001773"/>
</dbReference>
<dbReference type="STRING" id="34690.A0A182TG86"/>
<reference evidence="3" key="1">
    <citation type="submission" date="2014-01" db="EMBL/GenBank/DDBJ databases">
        <title>The Genome Sequence of Anopheles melas CM1001059_A (V2).</title>
        <authorList>
            <consortium name="The Broad Institute Genomics Platform"/>
            <person name="Neafsey D.E."/>
            <person name="Besansky N."/>
            <person name="Howell P."/>
            <person name="Walton C."/>
            <person name="Young S.K."/>
            <person name="Zeng Q."/>
            <person name="Gargeya S."/>
            <person name="Fitzgerald M."/>
            <person name="Haas B."/>
            <person name="Abouelleil A."/>
            <person name="Allen A.W."/>
            <person name="Alvarado L."/>
            <person name="Arachchi H.M."/>
            <person name="Berlin A.M."/>
            <person name="Chapman S.B."/>
            <person name="Gainer-Dewar J."/>
            <person name="Goldberg J."/>
            <person name="Griggs A."/>
            <person name="Gujja S."/>
            <person name="Hansen M."/>
            <person name="Howarth C."/>
            <person name="Imamovic A."/>
            <person name="Ireland A."/>
            <person name="Larimer J."/>
            <person name="McCowan C."/>
            <person name="Murphy C."/>
            <person name="Pearson M."/>
            <person name="Poon T.W."/>
            <person name="Priest M."/>
            <person name="Roberts A."/>
            <person name="Saif S."/>
            <person name="Shea T."/>
            <person name="Sisk P."/>
            <person name="Sykes S."/>
            <person name="Wortman J."/>
            <person name="Nusbaum C."/>
            <person name="Birren B."/>
        </authorList>
    </citation>
    <scope>NUCLEOTIDE SEQUENCE [LARGE SCALE GENOMIC DNA]</scope>
    <source>
        <strain evidence="3">CM1001059</strain>
    </source>
</reference>
<evidence type="ECO:0000256" key="1">
    <source>
        <dbReference type="SAM" id="MobiDB-lite"/>
    </source>
</evidence>
<name>A0A182TG86_9DIPT</name>
<keyword evidence="3" id="KW-1185">Reference proteome</keyword>
<dbReference type="AlphaFoldDB" id="A0A182TG86"/>
<feature type="compositionally biased region" description="Basic and acidic residues" evidence="1">
    <location>
        <begin position="48"/>
        <end position="58"/>
    </location>
</feature>
<evidence type="ECO:0000313" key="3">
    <source>
        <dbReference type="Proteomes" id="UP000075902"/>
    </source>
</evidence>
<protein>
    <submittedName>
        <fullName evidence="2">Uncharacterized protein</fullName>
    </submittedName>
</protein>
<sequence length="126" mass="14208">MKTTFKDFPSPDIARSLTGPDILQKHSINSLLLEHNEIISRGLPSPIDDGRSRPESEPSRVAQSRVLRMPAFVSKVDSIRRRMTSTPTYRLTPDDSESERLRANPDDSGRTRTTSDDSERLQIMLG</sequence>
<proteinExistence type="predicted"/>
<evidence type="ECO:0000313" key="2">
    <source>
        <dbReference type="EnsemblMetazoa" id="AMEC001773-PA"/>
    </source>
</evidence>
<accession>A0A182TG86</accession>
<feature type="region of interest" description="Disordered" evidence="1">
    <location>
        <begin position="41"/>
        <end position="66"/>
    </location>
</feature>
<feature type="region of interest" description="Disordered" evidence="1">
    <location>
        <begin position="78"/>
        <end position="126"/>
    </location>
</feature>
<organism evidence="2 3">
    <name type="scientific">Anopheles melas</name>
    <dbReference type="NCBI Taxonomy" id="34690"/>
    <lineage>
        <taxon>Eukaryota</taxon>
        <taxon>Metazoa</taxon>
        <taxon>Ecdysozoa</taxon>
        <taxon>Arthropoda</taxon>
        <taxon>Hexapoda</taxon>
        <taxon>Insecta</taxon>
        <taxon>Pterygota</taxon>
        <taxon>Neoptera</taxon>
        <taxon>Endopterygota</taxon>
        <taxon>Diptera</taxon>
        <taxon>Nematocera</taxon>
        <taxon>Culicoidea</taxon>
        <taxon>Culicidae</taxon>
        <taxon>Anophelinae</taxon>
        <taxon>Anopheles</taxon>
    </lineage>
</organism>
<reference evidence="2" key="2">
    <citation type="submission" date="2020-05" db="UniProtKB">
        <authorList>
            <consortium name="EnsemblMetazoa"/>
        </authorList>
    </citation>
    <scope>IDENTIFICATION</scope>
    <source>
        <strain evidence="2">CM1001059</strain>
    </source>
</reference>
<dbReference type="Proteomes" id="UP000075902">
    <property type="component" value="Unassembled WGS sequence"/>
</dbReference>
<feature type="compositionally biased region" description="Basic and acidic residues" evidence="1">
    <location>
        <begin position="98"/>
        <end position="120"/>
    </location>
</feature>
<dbReference type="VEuPathDB" id="VectorBase:AMEC001773"/>